<evidence type="ECO:0000313" key="1">
    <source>
        <dbReference type="EMBL" id="QCQ21709.1"/>
    </source>
</evidence>
<dbReference type="OrthoDB" id="5503541at2"/>
<gene>
    <name evidence="1" type="ORF">FDQ92_05665</name>
</gene>
<protein>
    <submittedName>
        <fullName evidence="1">DUF2384 domain-containing protein</fullName>
    </submittedName>
</protein>
<dbReference type="InterPro" id="IPR058292">
    <property type="entry name" value="DUF7986"/>
</dbReference>
<sequence>MAAAESLTAAALRHFLLRKGGRKDMKIGRNAPCPCGSGKKYKKCCLPKKVTAQEDLDYRRLSEAYNRLFDDTVEYAERVFGEKTLQMALLEYLLWPDEDERELDAGLIERQMPLFWPWFVFNWEYVYDPMMEEVELDVSSGRTPAELYAEKQGSKLGSLERKLIEAVNRKPFSFYEVVEVESGKQILLQDILAGGRIMVQERSGSRHLKPSDIVFGRAVSLDGVGMIMGLATYAIPPGHKPAIIELRRRIKAEEPVISDQVLNDWDFEIRELYLAIDHALFTRPRIYNSDGDPFEFHKLVYDIDSAEEAFEKLVSLCVTMEARELREQAERDAHGRIRRAEITWDRKGHKAGAGLTSTTLGRIFIDEGRLTAEVNSAQRAEALREKIEAGLGSRARFRVDEIRSLEKMMQDREQSGQAARSSAEHEALMQEPEVRRQVAQIIRQHWEDWVDMELPALGGKTPREAVRDEDGVEAVEALLADVERHGQNDPYMKQMNRDGVRLVRELLGMPKPAPEDR</sequence>
<dbReference type="Pfam" id="PF25948">
    <property type="entry name" value="DUF7986"/>
    <property type="match status" value="1"/>
</dbReference>
<organism evidence="1 2">
    <name type="scientific">Desulfoglaeba alkanexedens ALDC</name>
    <dbReference type="NCBI Taxonomy" id="980445"/>
    <lineage>
        <taxon>Bacteria</taxon>
        <taxon>Pseudomonadati</taxon>
        <taxon>Thermodesulfobacteriota</taxon>
        <taxon>Syntrophobacteria</taxon>
        <taxon>Syntrophobacterales</taxon>
        <taxon>Syntrophobacteraceae</taxon>
        <taxon>Desulfoglaeba</taxon>
    </lineage>
</organism>
<evidence type="ECO:0000313" key="2">
    <source>
        <dbReference type="Proteomes" id="UP000298602"/>
    </source>
</evidence>
<dbReference type="Proteomes" id="UP000298602">
    <property type="component" value="Chromosome"/>
</dbReference>
<dbReference type="KEGG" id="dax:FDQ92_05665"/>
<dbReference type="InterPro" id="IPR004027">
    <property type="entry name" value="SEC_C_motif"/>
</dbReference>
<dbReference type="AlphaFoldDB" id="A0A4P8L1P3"/>
<name>A0A4P8L1P3_9BACT</name>
<accession>A0A4P8L1P3</accession>
<keyword evidence="2" id="KW-1185">Reference proteome</keyword>
<dbReference type="EMBL" id="CP040098">
    <property type="protein sequence ID" value="QCQ21709.1"/>
    <property type="molecule type" value="Genomic_DNA"/>
</dbReference>
<reference evidence="1 2" key="1">
    <citation type="submission" date="2019-05" db="EMBL/GenBank/DDBJ databases">
        <title>The Complete Genome Sequence of the n-alkane-degrading Desulfoglaeba alkanexedens ALDC reveals multiple alkylsuccinate synthase gene clusters.</title>
        <authorList>
            <person name="Callaghan A.V."/>
            <person name="Davidova I.A."/>
            <person name="Duncan K.E."/>
            <person name="Morris B."/>
            <person name="McInerney M.J."/>
        </authorList>
    </citation>
    <scope>NUCLEOTIDE SEQUENCE [LARGE SCALE GENOMIC DNA]</scope>
    <source>
        <strain evidence="1 2">ALDC</strain>
    </source>
</reference>
<dbReference type="SUPFAM" id="SSF103642">
    <property type="entry name" value="Sec-C motif"/>
    <property type="match status" value="1"/>
</dbReference>
<reference evidence="1 2" key="2">
    <citation type="submission" date="2019-05" db="EMBL/GenBank/DDBJ databases">
        <authorList>
            <person name="Suflita J.M."/>
            <person name="Marks C.R."/>
        </authorList>
    </citation>
    <scope>NUCLEOTIDE SEQUENCE [LARGE SCALE GENOMIC DNA]</scope>
    <source>
        <strain evidence="1 2">ALDC</strain>
    </source>
</reference>
<proteinExistence type="predicted"/>
<dbReference type="RefSeq" id="WP_137423678.1">
    <property type="nucleotide sequence ID" value="NZ_CP040098.1"/>
</dbReference>
<dbReference type="Pfam" id="PF02810">
    <property type="entry name" value="SEC-C"/>
    <property type="match status" value="1"/>
</dbReference>
<dbReference type="Gene3D" id="3.10.450.50">
    <property type="match status" value="1"/>
</dbReference>